<feature type="region of interest" description="Disordered" evidence="1">
    <location>
        <begin position="40"/>
        <end position="71"/>
    </location>
</feature>
<feature type="region of interest" description="Disordered" evidence="1">
    <location>
        <begin position="1"/>
        <end position="23"/>
    </location>
</feature>
<evidence type="ECO:0000313" key="3">
    <source>
        <dbReference type="Proteomes" id="UP001176941"/>
    </source>
</evidence>
<reference evidence="2" key="1">
    <citation type="submission" date="2023-04" db="EMBL/GenBank/DDBJ databases">
        <authorList>
            <consortium name="ELIXIR-Norway"/>
        </authorList>
    </citation>
    <scope>NUCLEOTIDE SEQUENCE [LARGE SCALE GENOMIC DNA]</scope>
</reference>
<organism evidence="2 3">
    <name type="scientific">Rangifer tarandus platyrhynchus</name>
    <name type="common">Svalbard reindeer</name>
    <dbReference type="NCBI Taxonomy" id="3082113"/>
    <lineage>
        <taxon>Eukaryota</taxon>
        <taxon>Metazoa</taxon>
        <taxon>Chordata</taxon>
        <taxon>Craniata</taxon>
        <taxon>Vertebrata</taxon>
        <taxon>Euteleostomi</taxon>
        <taxon>Mammalia</taxon>
        <taxon>Eutheria</taxon>
        <taxon>Laurasiatheria</taxon>
        <taxon>Artiodactyla</taxon>
        <taxon>Ruminantia</taxon>
        <taxon>Pecora</taxon>
        <taxon>Cervidae</taxon>
        <taxon>Odocoileinae</taxon>
        <taxon>Rangifer</taxon>
    </lineage>
</organism>
<gene>
    <name evidence="2" type="ORF">MRATA1EN1_LOCUS462</name>
</gene>
<protein>
    <submittedName>
        <fullName evidence="2">Uncharacterized protein</fullName>
    </submittedName>
</protein>
<feature type="compositionally biased region" description="Basic and acidic residues" evidence="1">
    <location>
        <begin position="58"/>
        <end position="67"/>
    </location>
</feature>
<dbReference type="EMBL" id="OX459937">
    <property type="protein sequence ID" value="CAI9151500.1"/>
    <property type="molecule type" value="Genomic_DNA"/>
</dbReference>
<evidence type="ECO:0000256" key="1">
    <source>
        <dbReference type="SAM" id="MobiDB-lite"/>
    </source>
</evidence>
<evidence type="ECO:0000313" key="2">
    <source>
        <dbReference type="EMBL" id="CAI9151500.1"/>
    </source>
</evidence>
<dbReference type="Proteomes" id="UP001176941">
    <property type="component" value="Chromosome 1"/>
</dbReference>
<name>A0ABN8XQ45_RANTA</name>
<keyword evidence="3" id="KW-1185">Reference proteome</keyword>
<proteinExistence type="predicted"/>
<accession>A0ABN8XQ45</accession>
<sequence>MGRLTSDGIPRELEEGKGSLAPSRVPLALRSLPPAFGAPILPASLQPSPTPGYLLRDSGQRERDRSGRAAAAHRAEFSIGWGPSEMW</sequence>